<evidence type="ECO:0000256" key="6">
    <source>
        <dbReference type="ARBA" id="ARBA00023145"/>
    </source>
</evidence>
<feature type="chain" id="PRO_5018707438" evidence="9">
    <location>
        <begin position="26"/>
        <end position="311"/>
    </location>
</feature>
<dbReference type="Gene3D" id="1.10.287.2250">
    <property type="match status" value="1"/>
</dbReference>
<dbReference type="InterPro" id="IPR038765">
    <property type="entry name" value="Papain-like_cys_pep_sf"/>
</dbReference>
<dbReference type="PANTHER" id="PTHR12411">
    <property type="entry name" value="CYSTEINE PROTEASE FAMILY C1-RELATED"/>
    <property type="match status" value="1"/>
</dbReference>
<dbReference type="RefSeq" id="XP_028879880.1">
    <property type="nucleotide sequence ID" value="XM_029028756.1"/>
</dbReference>
<dbReference type="InterPro" id="IPR039417">
    <property type="entry name" value="Peptidase_C1A_papain-like"/>
</dbReference>
<comment type="similarity">
    <text evidence="1">Belongs to the peptidase C1 family.</text>
</comment>
<organism evidence="12 13">
    <name type="scientific">Trypanosoma theileri</name>
    <dbReference type="NCBI Taxonomy" id="67003"/>
    <lineage>
        <taxon>Eukaryota</taxon>
        <taxon>Discoba</taxon>
        <taxon>Euglenozoa</taxon>
        <taxon>Kinetoplastea</taxon>
        <taxon>Metakinetoplastina</taxon>
        <taxon>Trypanosomatida</taxon>
        <taxon>Trypanosomatidae</taxon>
        <taxon>Trypanosoma</taxon>
    </lineage>
</organism>
<name>A0A1X0NM52_9TRYP</name>
<dbReference type="InterPro" id="IPR025660">
    <property type="entry name" value="Pept_his_AS"/>
</dbReference>
<gene>
    <name evidence="12" type="ORF">TM35_000321290</name>
</gene>
<dbReference type="OrthoDB" id="251836at2759"/>
<evidence type="ECO:0000256" key="5">
    <source>
        <dbReference type="ARBA" id="ARBA00022807"/>
    </source>
</evidence>
<evidence type="ECO:0000256" key="3">
    <source>
        <dbReference type="ARBA" id="ARBA00022729"/>
    </source>
</evidence>
<sequence length="311" mass="34035">MKVTHTLVSLAALAIILCTIPAAMASMRADDTLASKFAAFKQKYGKVYRDAGEEAYRLRVFKENLAHAELEAKANPHAMFGVTRFSDLTREEFRQRYINGEAYFKMAERRLRRPVEVPAGNAPAQVDWRTKGAVTPVKDQGSCGSCWAFSAIGNIESQWHMAGNPLTRLSEQLLVSCDTVDEGCNGGLMDNAFKWLVDSNKGKVYTESSYPYVSGSGQTPACSTSEHEVGATVTGFVDLPKDEDKMAAWLATNGPIAIAVDANSFLSYVSGVLTNCESDQLNHGVLLVGYDDSSNPPYWIIKNSWGECVSF</sequence>
<dbReference type="CDD" id="cd02248">
    <property type="entry name" value="Peptidase_C1A"/>
    <property type="match status" value="1"/>
</dbReference>
<evidence type="ECO:0000256" key="9">
    <source>
        <dbReference type="SAM" id="SignalP"/>
    </source>
</evidence>
<keyword evidence="6" id="KW-0865">Zymogen</keyword>
<feature type="domain" description="Peptidase C1A papain C-terminal" evidence="10">
    <location>
        <begin position="122"/>
        <end position="311"/>
    </location>
</feature>
<evidence type="ECO:0000256" key="7">
    <source>
        <dbReference type="ARBA" id="ARBA00023157"/>
    </source>
</evidence>
<evidence type="ECO:0000259" key="10">
    <source>
        <dbReference type="SMART" id="SM00645"/>
    </source>
</evidence>
<dbReference type="AlphaFoldDB" id="A0A1X0NM52"/>
<dbReference type="SMART" id="SM00645">
    <property type="entry name" value="Pept_C1"/>
    <property type="match status" value="1"/>
</dbReference>
<accession>A0A1X0NM52</accession>
<evidence type="ECO:0000313" key="13">
    <source>
        <dbReference type="Proteomes" id="UP000192257"/>
    </source>
</evidence>
<keyword evidence="8" id="KW-0325">Glycoprotein</keyword>
<dbReference type="InterPro" id="IPR013128">
    <property type="entry name" value="Peptidase_C1A"/>
</dbReference>
<keyword evidence="4" id="KW-0378">Hydrolase</keyword>
<dbReference type="Proteomes" id="UP000192257">
    <property type="component" value="Unassembled WGS sequence"/>
</dbReference>
<evidence type="ECO:0000256" key="4">
    <source>
        <dbReference type="ARBA" id="ARBA00022801"/>
    </source>
</evidence>
<dbReference type="Pfam" id="PF08246">
    <property type="entry name" value="Inhibitor_I29"/>
    <property type="match status" value="1"/>
</dbReference>
<feature type="domain" description="Cathepsin propeptide inhibitor" evidence="11">
    <location>
        <begin position="37"/>
        <end position="93"/>
    </location>
</feature>
<evidence type="ECO:0000256" key="2">
    <source>
        <dbReference type="ARBA" id="ARBA00022670"/>
    </source>
</evidence>
<dbReference type="SUPFAM" id="SSF54001">
    <property type="entry name" value="Cysteine proteinases"/>
    <property type="match status" value="1"/>
</dbReference>
<evidence type="ECO:0000259" key="11">
    <source>
        <dbReference type="SMART" id="SM00848"/>
    </source>
</evidence>
<comment type="caution">
    <text evidence="12">The sequence shown here is derived from an EMBL/GenBank/DDBJ whole genome shotgun (WGS) entry which is preliminary data.</text>
</comment>
<keyword evidence="2" id="KW-0645">Protease</keyword>
<evidence type="ECO:0000256" key="1">
    <source>
        <dbReference type="ARBA" id="ARBA00008455"/>
    </source>
</evidence>
<dbReference type="Gene3D" id="3.90.70.10">
    <property type="entry name" value="Cysteine proteinases"/>
    <property type="match status" value="1"/>
</dbReference>
<dbReference type="PROSITE" id="PS00139">
    <property type="entry name" value="THIOL_PROTEASE_CYS"/>
    <property type="match status" value="1"/>
</dbReference>
<dbReference type="PROSITE" id="PS00639">
    <property type="entry name" value="THIOL_PROTEASE_HIS"/>
    <property type="match status" value="1"/>
</dbReference>
<dbReference type="GO" id="GO:0006508">
    <property type="term" value="P:proteolysis"/>
    <property type="evidence" value="ECO:0007669"/>
    <property type="project" value="UniProtKB-KW"/>
</dbReference>
<dbReference type="InterPro" id="IPR000668">
    <property type="entry name" value="Peptidase_C1A_C"/>
</dbReference>
<evidence type="ECO:0000313" key="12">
    <source>
        <dbReference type="EMBL" id="ORC85814.1"/>
    </source>
</evidence>
<dbReference type="InterPro" id="IPR013201">
    <property type="entry name" value="Prot_inhib_I29"/>
</dbReference>
<dbReference type="FunFam" id="3.90.70.10:FF:000138">
    <property type="entry name" value="Cruzipain"/>
    <property type="match status" value="1"/>
</dbReference>
<evidence type="ECO:0000256" key="8">
    <source>
        <dbReference type="ARBA" id="ARBA00023180"/>
    </source>
</evidence>
<dbReference type="Pfam" id="PF00112">
    <property type="entry name" value="Peptidase_C1"/>
    <property type="match status" value="1"/>
</dbReference>
<dbReference type="GO" id="GO:0008234">
    <property type="term" value="F:cysteine-type peptidase activity"/>
    <property type="evidence" value="ECO:0007669"/>
    <property type="project" value="UniProtKB-KW"/>
</dbReference>
<keyword evidence="5" id="KW-0788">Thiol protease</keyword>
<dbReference type="SMART" id="SM00848">
    <property type="entry name" value="Inhibitor_I29"/>
    <property type="match status" value="1"/>
</dbReference>
<protein>
    <submittedName>
        <fullName evidence="12">Cysteine peptidase</fullName>
    </submittedName>
</protein>
<dbReference type="GeneID" id="39988536"/>
<keyword evidence="3 9" id="KW-0732">Signal</keyword>
<reference evidence="12 13" key="1">
    <citation type="submission" date="2017-03" db="EMBL/GenBank/DDBJ databases">
        <title>An alternative strategy for trypanosome survival in the mammalian bloodstream revealed through genome and transcriptome analysis of the ubiquitous bovine parasite Trypanosoma (Megatrypanum) theileri.</title>
        <authorList>
            <person name="Kelly S."/>
            <person name="Ivens A."/>
            <person name="Mott A."/>
            <person name="O'Neill E."/>
            <person name="Emms D."/>
            <person name="Macleod O."/>
            <person name="Voorheis P."/>
            <person name="Matthews J."/>
            <person name="Matthews K."/>
            <person name="Carrington M."/>
        </authorList>
    </citation>
    <scope>NUCLEOTIDE SEQUENCE [LARGE SCALE GENOMIC DNA]</scope>
    <source>
        <strain evidence="12">Edinburgh</strain>
    </source>
</reference>
<feature type="signal peptide" evidence="9">
    <location>
        <begin position="1"/>
        <end position="25"/>
    </location>
</feature>
<dbReference type="PRINTS" id="PR00705">
    <property type="entry name" value="PAPAIN"/>
</dbReference>
<dbReference type="VEuPathDB" id="TriTrypDB:TM35_000321290"/>
<keyword evidence="13" id="KW-1185">Reference proteome</keyword>
<keyword evidence="7" id="KW-1015">Disulfide bond</keyword>
<dbReference type="InterPro" id="IPR000169">
    <property type="entry name" value="Pept_cys_AS"/>
</dbReference>
<dbReference type="STRING" id="67003.A0A1X0NM52"/>
<proteinExistence type="inferred from homology"/>
<dbReference type="EMBL" id="NBCO01000032">
    <property type="protein sequence ID" value="ORC85814.1"/>
    <property type="molecule type" value="Genomic_DNA"/>
</dbReference>